<accession>A0A501PRP6</accession>
<dbReference type="GO" id="GO:0006493">
    <property type="term" value="P:protein O-linked glycosylation"/>
    <property type="evidence" value="ECO:0007669"/>
    <property type="project" value="InterPro"/>
</dbReference>
<sequence length="376" mass="42170">MVRAPYGMIYRSISIPLLMLLPLFLFLAGCTTTSSTSPVDYSETFIGRGALLSGYALWGPEADDLPEPEDHVLALTPEIKSFTERHIPLKNAEIVKVRALANSIVSEDGLNMAYNRTATLSADEAFRKAEANCLGFSYLTVLMARERGLKAAFQEVDIPPLWASDEEKLIYATGHVNVRVQSRSGRDFTLDIDQVNIDPGYPTRIMSDAEAEAHYYSNKGAAFLDRGDMKNAFRYMVKAIRLSPETSSFWSNLGVFYRKNKLLDHAEMAYHAALKYDQSNHSALSNLAILYDIKGDDEEAEYFAAKARDYQEQNPYYHYFKAQSAFDSGDYNSAVASLTKIVGKKTQDPRFNDLLAESYRMLGNRKKADAVLAMDK</sequence>
<dbReference type="Pfam" id="PF13181">
    <property type="entry name" value="TPR_8"/>
    <property type="match status" value="1"/>
</dbReference>
<reference evidence="3" key="1">
    <citation type="submission" date="2019-06" db="EMBL/GenBank/DDBJ databases">
        <title>The complete genome of Emcibacter congregatus ZYLT.</title>
        <authorList>
            <person name="Zhao Z."/>
        </authorList>
    </citation>
    <scope>NUCLEOTIDE SEQUENCE [LARGE SCALE GENOMIC DNA]</scope>
    <source>
        <strain evidence="3">MCCC 1A06723</strain>
    </source>
</reference>
<feature type="repeat" description="TPR" evidence="1">
    <location>
        <begin position="247"/>
        <end position="280"/>
    </location>
</feature>
<dbReference type="EMBL" id="VFIY01000004">
    <property type="protein sequence ID" value="TPD62634.1"/>
    <property type="molecule type" value="Genomic_DNA"/>
</dbReference>
<dbReference type="OrthoDB" id="7810516at2"/>
<evidence type="ECO:0000313" key="3">
    <source>
        <dbReference type="Proteomes" id="UP000319148"/>
    </source>
</evidence>
<organism evidence="2 3">
    <name type="scientific">Emcibacter nanhaiensis</name>
    <dbReference type="NCBI Taxonomy" id="1505037"/>
    <lineage>
        <taxon>Bacteria</taxon>
        <taxon>Pseudomonadati</taxon>
        <taxon>Pseudomonadota</taxon>
        <taxon>Alphaproteobacteria</taxon>
        <taxon>Emcibacterales</taxon>
        <taxon>Emcibacteraceae</taxon>
        <taxon>Emcibacter</taxon>
    </lineage>
</organism>
<dbReference type="SMART" id="SM00028">
    <property type="entry name" value="TPR"/>
    <property type="match status" value="4"/>
</dbReference>
<dbReference type="Proteomes" id="UP000319148">
    <property type="component" value="Unassembled WGS sequence"/>
</dbReference>
<feature type="repeat" description="TPR" evidence="1">
    <location>
        <begin position="213"/>
        <end position="246"/>
    </location>
</feature>
<dbReference type="SUPFAM" id="SSF48452">
    <property type="entry name" value="TPR-like"/>
    <property type="match status" value="1"/>
</dbReference>
<dbReference type="InterPro" id="IPR011990">
    <property type="entry name" value="TPR-like_helical_dom_sf"/>
</dbReference>
<dbReference type="PROSITE" id="PS51257">
    <property type="entry name" value="PROKAR_LIPOPROTEIN"/>
    <property type="match status" value="1"/>
</dbReference>
<dbReference type="PANTHER" id="PTHR44366">
    <property type="entry name" value="UDP-N-ACETYLGLUCOSAMINE--PEPTIDE N-ACETYLGLUCOSAMINYLTRANSFERASE 110 KDA SUBUNIT"/>
    <property type="match status" value="1"/>
</dbReference>
<evidence type="ECO:0000256" key="1">
    <source>
        <dbReference type="PROSITE-ProRule" id="PRU00339"/>
    </source>
</evidence>
<dbReference type="GO" id="GO:0097363">
    <property type="term" value="F:protein O-acetylglucosaminyltransferase activity"/>
    <property type="evidence" value="ECO:0007669"/>
    <property type="project" value="TreeGrafter"/>
</dbReference>
<dbReference type="PROSITE" id="PS50005">
    <property type="entry name" value="TPR"/>
    <property type="match status" value="2"/>
</dbReference>
<evidence type="ECO:0000313" key="2">
    <source>
        <dbReference type="EMBL" id="TPD62634.1"/>
    </source>
</evidence>
<comment type="caution">
    <text evidence="2">The sequence shown here is derived from an EMBL/GenBank/DDBJ whole genome shotgun (WGS) entry which is preliminary data.</text>
</comment>
<proteinExistence type="predicted"/>
<keyword evidence="1" id="KW-0802">TPR repeat</keyword>
<name>A0A501PRP6_9PROT</name>
<protein>
    <submittedName>
        <fullName evidence="2">Uncharacterized protein</fullName>
    </submittedName>
</protein>
<dbReference type="InterPro" id="IPR037919">
    <property type="entry name" value="OGT"/>
</dbReference>
<dbReference type="InterPro" id="IPR019734">
    <property type="entry name" value="TPR_rpt"/>
</dbReference>
<dbReference type="PANTHER" id="PTHR44366:SF1">
    <property type="entry name" value="UDP-N-ACETYLGLUCOSAMINE--PEPTIDE N-ACETYLGLUCOSAMINYLTRANSFERASE 110 KDA SUBUNIT"/>
    <property type="match status" value="1"/>
</dbReference>
<dbReference type="AlphaFoldDB" id="A0A501PRP6"/>
<gene>
    <name evidence="2" type="ORF">FIV46_00710</name>
</gene>
<keyword evidence="3" id="KW-1185">Reference proteome</keyword>
<dbReference type="Gene3D" id="1.25.40.10">
    <property type="entry name" value="Tetratricopeptide repeat domain"/>
    <property type="match status" value="1"/>
</dbReference>